<protein>
    <submittedName>
        <fullName evidence="1">Uncharacterized protein</fullName>
    </submittedName>
</protein>
<evidence type="ECO:0000313" key="2">
    <source>
        <dbReference type="Proteomes" id="UP001148662"/>
    </source>
</evidence>
<keyword evidence="2" id="KW-1185">Reference proteome</keyword>
<reference evidence="1" key="1">
    <citation type="submission" date="2022-07" db="EMBL/GenBank/DDBJ databases">
        <title>Genome Sequence of Phlebia brevispora.</title>
        <authorList>
            <person name="Buettner E."/>
        </authorList>
    </citation>
    <scope>NUCLEOTIDE SEQUENCE</scope>
    <source>
        <strain evidence="1">MPL23</strain>
    </source>
</reference>
<comment type="caution">
    <text evidence="1">The sequence shown here is derived from an EMBL/GenBank/DDBJ whole genome shotgun (WGS) entry which is preliminary data.</text>
</comment>
<organism evidence="1 2">
    <name type="scientific">Phlebia brevispora</name>
    <dbReference type="NCBI Taxonomy" id="194682"/>
    <lineage>
        <taxon>Eukaryota</taxon>
        <taxon>Fungi</taxon>
        <taxon>Dikarya</taxon>
        <taxon>Basidiomycota</taxon>
        <taxon>Agaricomycotina</taxon>
        <taxon>Agaricomycetes</taxon>
        <taxon>Polyporales</taxon>
        <taxon>Meruliaceae</taxon>
        <taxon>Phlebia</taxon>
    </lineage>
</organism>
<accession>A0ACC1RUA6</accession>
<dbReference type="EMBL" id="JANHOG010002272">
    <property type="protein sequence ID" value="KAJ3525149.1"/>
    <property type="molecule type" value="Genomic_DNA"/>
</dbReference>
<dbReference type="Proteomes" id="UP001148662">
    <property type="component" value="Unassembled WGS sequence"/>
</dbReference>
<evidence type="ECO:0000313" key="1">
    <source>
        <dbReference type="EMBL" id="KAJ3525149.1"/>
    </source>
</evidence>
<sequence>MDALEYTLDAYDVMPEEDVARTSERNDLQIFAEVDGVLRDDNLLEPMSDLPDITEIFRKVDEFAPSTCLAFINILSDALQREDNSWWAHSIIAIMLLLGREGSSYLEGMTLVFQHVLLEQPRDTVPFIIRGSMENTRLTTESWQIHVFSTLTAVFKVVDPSILRSVVHRTYIKVSEEPTFESKTYSCLLDNAMPARTDNTNQQRRVPRRVLYTLLGLVISILQGMADRVTDSRALDASNIPHFQELLQFFLDAFPVMDRVTSNDRWFMHLHGQISDLMKSVLSTPALISILLECLGAHRGFLSPVAWQYVFCDPAQHVSKSLSADDEGNVLATITTFFQTKLHSKTQLTTYQTLVFTGCVPFRLPSSDDHRAQLKPIFALITASLNKASHLPTRSPPLSPSTDSELSTPKLLDEESNIISTLAHEILSRIDAHSADGLPSGAAIGPTGWHVEPGSGYVQEENMRYYKWRNIFDVGESIYPDELITLLRNLSTGETRNSRGRKCWRIRRLEDIERGNYYHRSLSTTQDATPSAQSRISLGLEDHGAEAVSDSTKQQMVSSGGWDTDYGEMMVQQAHESQRPMVREDPVVGAEGLRTLTDNATEPLGGASSWEAQNIDEVDRISNIQFGQTRSLAGSKEGINTGGWSVEDEEPSLGVVASVPLAFSATHDSPDPSRT</sequence>
<proteinExistence type="predicted"/>
<gene>
    <name evidence="1" type="ORF">NM688_g8448</name>
</gene>
<name>A0ACC1RUA6_9APHY</name>